<feature type="binding site" evidence="10">
    <location>
        <begin position="432"/>
        <end position="433"/>
    </location>
    <ligand>
        <name>ATP</name>
        <dbReference type="ChEBI" id="CHEBI:30616"/>
    </ligand>
</feature>
<dbReference type="GO" id="GO:0005829">
    <property type="term" value="C:cytosol"/>
    <property type="evidence" value="ECO:0007669"/>
    <property type="project" value="TreeGrafter"/>
</dbReference>
<comment type="cofactor">
    <cofactor evidence="10">
        <name>Mn(2+)</name>
        <dbReference type="ChEBI" id="CHEBI:29035"/>
    </cofactor>
    <text evidence="10">Binds 1 Mn(2+) ion per subunit.</text>
</comment>
<dbReference type="NCBIfam" id="NF006821">
    <property type="entry name" value="PRK09344.1-3"/>
    <property type="match status" value="1"/>
</dbReference>
<evidence type="ECO:0000256" key="8">
    <source>
        <dbReference type="ARBA" id="ARBA00023239"/>
    </source>
</evidence>
<dbReference type="NCBIfam" id="NF006820">
    <property type="entry name" value="PRK09344.1-2"/>
    <property type="match status" value="1"/>
</dbReference>
<dbReference type="UniPathway" id="UPA00138"/>
<dbReference type="PANTHER" id="PTHR30031:SF0">
    <property type="entry name" value="PHOSPHOENOLPYRUVATE CARBOXYKINASE (ATP)"/>
    <property type="match status" value="1"/>
</dbReference>
<comment type="similarity">
    <text evidence="2 10">Belongs to the phosphoenolpyruvate carboxykinase (ATP) family.</text>
</comment>
<evidence type="ECO:0000256" key="5">
    <source>
        <dbReference type="ARBA" id="ARBA00022741"/>
    </source>
</evidence>
<dbReference type="PANTHER" id="PTHR30031">
    <property type="entry name" value="PHOSPHOENOLPYRUVATE CARBOXYKINASE ATP"/>
    <property type="match status" value="1"/>
</dbReference>
<dbReference type="GO" id="GO:0004612">
    <property type="term" value="F:phosphoenolpyruvate carboxykinase (ATP) activity"/>
    <property type="evidence" value="ECO:0007669"/>
    <property type="project" value="UniProtKB-UniRule"/>
</dbReference>
<dbReference type="STRING" id="1805146.AUJ27_02945"/>
<dbReference type="InterPro" id="IPR008210">
    <property type="entry name" value="PEP_carboxykinase_N"/>
</dbReference>
<feature type="binding site" evidence="10">
    <location>
        <position position="191"/>
    </location>
    <ligand>
        <name>ATP</name>
        <dbReference type="ChEBI" id="CHEBI:30616"/>
    </ligand>
</feature>
<reference evidence="11 12" key="1">
    <citation type="journal article" date="2016" name="Environ. Microbiol.">
        <title>Genomic resolution of a cold subsurface aquifer community provides metabolic insights for novel microbes adapted to high CO concentrations.</title>
        <authorList>
            <person name="Probst A.J."/>
            <person name="Castelle C.J."/>
            <person name="Singh A."/>
            <person name="Brown C.T."/>
            <person name="Anantharaman K."/>
            <person name="Sharon I."/>
            <person name="Hug L.A."/>
            <person name="Burstein D."/>
            <person name="Emerson J.B."/>
            <person name="Thomas B.C."/>
            <person name="Banfield J.F."/>
        </authorList>
    </citation>
    <scope>NUCLEOTIDE SEQUENCE [LARGE SCALE GENOMIC DNA]</scope>
    <source>
        <strain evidence="11">CG1_02_37_44</strain>
    </source>
</reference>
<feature type="binding site" evidence="10">
    <location>
        <position position="313"/>
    </location>
    <ligand>
        <name>substrate</name>
    </ligand>
</feature>
<feature type="binding site" evidence="10">
    <location>
        <position position="313"/>
    </location>
    <ligand>
        <name>ATP</name>
        <dbReference type="ChEBI" id="CHEBI:30616"/>
    </ligand>
</feature>
<comment type="caution">
    <text evidence="11">The sequence shown here is derived from an EMBL/GenBank/DDBJ whole genome shotgun (WGS) entry which is preliminary data.</text>
</comment>
<dbReference type="PROSITE" id="PS00532">
    <property type="entry name" value="PEPCK_ATP"/>
    <property type="match status" value="1"/>
</dbReference>
<keyword evidence="11" id="KW-0670">Pyruvate</keyword>
<gene>
    <name evidence="10" type="primary">pckA</name>
    <name evidence="11" type="ORF">AUJ27_02945</name>
</gene>
<feature type="binding site" evidence="10">
    <location>
        <position position="248"/>
    </location>
    <ligand>
        <name>Mn(2+)</name>
        <dbReference type="ChEBI" id="CHEBI:29035"/>
    </ligand>
</feature>
<evidence type="ECO:0000256" key="3">
    <source>
        <dbReference type="ARBA" id="ARBA00012363"/>
    </source>
</evidence>
<feature type="binding site" evidence="10">
    <location>
        <position position="210"/>
    </location>
    <ligand>
        <name>ATP</name>
        <dbReference type="ChEBI" id="CHEBI:30616"/>
    </ligand>
</feature>
<accession>A0A1J4T8L7</accession>
<feature type="binding site" evidence="10">
    <location>
        <position position="43"/>
    </location>
    <ligand>
        <name>substrate</name>
    </ligand>
</feature>
<comment type="function">
    <text evidence="10">Involved in the gluconeogenesis. Catalyzes the conversion of oxaloacetate (OAA) to phosphoenolpyruvate (PEP) through direct phosphoryl transfer between the nucleoside triphosphate and OAA.</text>
</comment>
<feature type="binding site" evidence="10">
    <location>
        <position position="185"/>
    </location>
    <ligand>
        <name>substrate</name>
    </ligand>
</feature>
<feature type="binding site" evidence="10">
    <location>
        <begin position="227"/>
        <end position="235"/>
    </location>
    <ligand>
        <name>ATP</name>
        <dbReference type="ChEBI" id="CHEBI:30616"/>
    </ligand>
</feature>
<dbReference type="InterPro" id="IPR001272">
    <property type="entry name" value="PEP_carboxykinase_ATP"/>
</dbReference>
<evidence type="ECO:0000256" key="10">
    <source>
        <dbReference type="HAMAP-Rule" id="MF_00453"/>
    </source>
</evidence>
<evidence type="ECO:0000256" key="9">
    <source>
        <dbReference type="ARBA" id="ARBA00047371"/>
    </source>
</evidence>
<feature type="binding site" evidence="10">
    <location>
        <position position="191"/>
    </location>
    <ligand>
        <name>Mn(2+)</name>
        <dbReference type="ChEBI" id="CHEBI:29035"/>
    </ligand>
</feature>
<feature type="binding site" evidence="10">
    <location>
        <position position="210"/>
    </location>
    <ligand>
        <name>Mn(2+)</name>
        <dbReference type="ChEBI" id="CHEBI:29035"/>
    </ligand>
</feature>
<keyword evidence="11" id="KW-0418">Kinase</keyword>
<dbReference type="Gene3D" id="3.40.449.10">
    <property type="entry name" value="Phosphoenolpyruvate Carboxykinase, domain 1"/>
    <property type="match status" value="1"/>
</dbReference>
<feature type="binding site" evidence="10">
    <location>
        <position position="276"/>
    </location>
    <ligand>
        <name>ATP</name>
        <dbReference type="ChEBI" id="CHEBI:30616"/>
    </ligand>
</feature>
<evidence type="ECO:0000256" key="7">
    <source>
        <dbReference type="ARBA" id="ARBA00022840"/>
    </source>
</evidence>
<keyword evidence="10" id="KW-0464">Manganese</keyword>
<evidence type="ECO:0000256" key="4">
    <source>
        <dbReference type="ARBA" id="ARBA00022432"/>
    </source>
</evidence>
<comment type="pathway">
    <text evidence="1 10">Carbohydrate biosynthesis; gluconeogenesis.</text>
</comment>
<dbReference type="Pfam" id="PF01293">
    <property type="entry name" value="PEPCK_ATP"/>
    <property type="match status" value="1"/>
</dbReference>
<dbReference type="GO" id="GO:0005524">
    <property type="term" value="F:ATP binding"/>
    <property type="evidence" value="ECO:0007669"/>
    <property type="project" value="UniProtKB-UniRule"/>
</dbReference>
<keyword evidence="7 10" id="KW-0067">ATP-binding</keyword>
<dbReference type="SUPFAM" id="SSF68923">
    <property type="entry name" value="PEP carboxykinase N-terminal domain"/>
    <property type="match status" value="1"/>
</dbReference>
<keyword evidence="4 10" id="KW-0312">Gluconeogenesis</keyword>
<keyword evidence="10" id="KW-0963">Cytoplasm</keyword>
<dbReference type="EMBL" id="MNUU01000056">
    <property type="protein sequence ID" value="OIO07173.1"/>
    <property type="molecule type" value="Genomic_DNA"/>
</dbReference>
<evidence type="ECO:0000256" key="6">
    <source>
        <dbReference type="ARBA" id="ARBA00022793"/>
    </source>
</evidence>
<dbReference type="GO" id="GO:0016301">
    <property type="term" value="F:kinase activity"/>
    <property type="evidence" value="ECO:0007669"/>
    <property type="project" value="UniProtKB-KW"/>
</dbReference>
<evidence type="ECO:0000256" key="1">
    <source>
        <dbReference type="ARBA" id="ARBA00004742"/>
    </source>
</evidence>
<feature type="binding site" evidence="10">
    <location>
        <position position="438"/>
    </location>
    <ligand>
        <name>ATP</name>
        <dbReference type="ChEBI" id="CHEBI:30616"/>
    </ligand>
</feature>
<evidence type="ECO:0000313" key="12">
    <source>
        <dbReference type="Proteomes" id="UP000183192"/>
    </source>
</evidence>
<keyword evidence="11" id="KW-0808">Transferase</keyword>
<dbReference type="EC" id="4.1.1.49" evidence="3 10"/>
<dbReference type="InterPro" id="IPR015994">
    <property type="entry name" value="PEPCK_ATP_CS"/>
</dbReference>
<dbReference type="NCBIfam" id="TIGR00224">
    <property type="entry name" value="pckA"/>
    <property type="match status" value="1"/>
</dbReference>
<keyword evidence="10" id="KW-0479">Metal-binding</keyword>
<feature type="binding site" evidence="10">
    <location>
        <position position="191"/>
    </location>
    <ligand>
        <name>substrate</name>
    </ligand>
</feature>
<proteinExistence type="inferred from homology"/>
<dbReference type="Gene3D" id="3.90.228.20">
    <property type="match status" value="1"/>
</dbReference>
<comment type="catalytic activity">
    <reaction evidence="9 10">
        <text>oxaloacetate + ATP = phosphoenolpyruvate + ADP + CO2</text>
        <dbReference type="Rhea" id="RHEA:18617"/>
        <dbReference type="ChEBI" id="CHEBI:16452"/>
        <dbReference type="ChEBI" id="CHEBI:16526"/>
        <dbReference type="ChEBI" id="CHEBI:30616"/>
        <dbReference type="ChEBI" id="CHEBI:58702"/>
        <dbReference type="ChEBI" id="CHEBI:456216"/>
        <dbReference type="EC" id="4.1.1.49"/>
    </reaction>
</comment>
<dbReference type="GO" id="GO:0006094">
    <property type="term" value="P:gluconeogenesis"/>
    <property type="evidence" value="ECO:0007669"/>
    <property type="project" value="UniProtKB-UniRule"/>
</dbReference>
<name>A0A1J4T8L7_9BACT</name>
<dbReference type="InterPro" id="IPR013035">
    <property type="entry name" value="PEP_carboxykinase_C"/>
</dbReference>
<organism evidence="11 12">
    <name type="scientific">Candidatus Falkowbacteria bacterium CG1_02_37_44</name>
    <dbReference type="NCBI Taxonomy" id="1805146"/>
    <lineage>
        <taxon>Bacteria</taxon>
        <taxon>Candidatus Falkowiibacteriota</taxon>
    </lineage>
</organism>
<dbReference type="PIRSF" id="PIRSF006294">
    <property type="entry name" value="PEP_crbxkin"/>
    <property type="match status" value="1"/>
</dbReference>
<keyword evidence="6 10" id="KW-0210">Decarboxylase</keyword>
<keyword evidence="5 10" id="KW-0547">Nucleotide-binding</keyword>
<comment type="subcellular location">
    <subcellularLocation>
        <location evidence="10">Cytoplasm</location>
    </subcellularLocation>
</comment>
<dbReference type="Gene3D" id="2.170.8.10">
    <property type="entry name" value="Phosphoenolpyruvate Carboxykinase, domain 2"/>
    <property type="match status" value="1"/>
</dbReference>
<sequence length="517" mass="58763">MKGQVVYHNPSINFLIKHSLERKEVVQTKTGTLVVYTGKYTGRSPNDKFIVDTPKVHKQINWGKINFPISPENFQKLQKKINKFLSQQKEIYVVDVLVGAQKKYSVKLRVYCQYAYQALFVTHLFRRLTTYGQRSALSVQNFKPDLTLYCFPSVTADPKTDGTNSEAFIVLNIDKKTILIGSSKYAGEIKKSVFTYMNYLLPQKNIFPMHCSANIEKNGKTTTLFFGLSGTGKTTLSADPKRRLIGDDEHGWGPSGIFNFEAGCYAKCIRIKKESEPQIWNAIHRKGALVENVVLKPNGDFDFDDDSITENTRAVYPLEFIKNSVSIRVGKQPKYIIFLTADASGVLPPVAHLTLNQACYHFLSGYTSKLAGTERGIVEPKPTFSAFFGAPFMPLKPIVYLNLLKKYLKKYKTQVYLVNTGWIAGPYGIGHRIPIYETRNIITAILKGMVDKLSCRHDKIFNLFIPKKIPRVDQKIMDPSTLWKDKTAYLQAANNLAKLFIENFQKLKIPDQKYETI</sequence>
<dbReference type="HAMAP" id="MF_00453">
    <property type="entry name" value="PEPCK_ATP"/>
    <property type="match status" value="1"/>
</dbReference>
<keyword evidence="8 10" id="KW-0456">Lyase</keyword>
<evidence type="ECO:0000256" key="2">
    <source>
        <dbReference type="ARBA" id="ARBA00006052"/>
    </source>
</evidence>
<dbReference type="SUPFAM" id="SSF53795">
    <property type="entry name" value="PEP carboxykinase-like"/>
    <property type="match status" value="1"/>
</dbReference>
<protein>
    <recommendedName>
        <fullName evidence="3 10">Phosphoenolpyruvate carboxykinase (ATP)</fullName>
        <shortName evidence="10">PCK</shortName>
        <shortName evidence="10">PEP carboxykinase</shortName>
        <shortName evidence="10">PEPCK</shortName>
        <ecNumber evidence="3 10">4.1.1.49</ecNumber>
    </recommendedName>
</protein>
<dbReference type="AlphaFoldDB" id="A0A1J4T8L7"/>
<dbReference type="Proteomes" id="UP000183192">
    <property type="component" value="Unassembled WGS sequence"/>
</dbReference>
<dbReference type="GO" id="GO:0046872">
    <property type="term" value="F:metal ion binding"/>
    <property type="evidence" value="ECO:0007669"/>
    <property type="project" value="UniProtKB-KW"/>
</dbReference>
<evidence type="ECO:0000313" key="11">
    <source>
        <dbReference type="EMBL" id="OIO07173.1"/>
    </source>
</evidence>